<dbReference type="EMBL" id="NCDQ01000369">
    <property type="protein sequence ID" value="OYW99756.1"/>
    <property type="molecule type" value="Genomic_DNA"/>
</dbReference>
<evidence type="ECO:0000256" key="1">
    <source>
        <dbReference type="SAM" id="MobiDB-lite"/>
    </source>
</evidence>
<protein>
    <submittedName>
        <fullName evidence="2">Uncharacterized protein</fullName>
    </submittedName>
</protein>
<comment type="caution">
    <text evidence="2">The sequence shown here is derived from an EMBL/GenBank/DDBJ whole genome shotgun (WGS) entry which is preliminary data.</text>
</comment>
<organism evidence="2 3">
    <name type="scientific">Caulobacter vibrioides</name>
    <name type="common">Caulobacter crescentus</name>
    <dbReference type="NCBI Taxonomy" id="155892"/>
    <lineage>
        <taxon>Bacteria</taxon>
        <taxon>Pseudomonadati</taxon>
        <taxon>Pseudomonadota</taxon>
        <taxon>Alphaproteobacteria</taxon>
        <taxon>Caulobacterales</taxon>
        <taxon>Caulobacteraceae</taxon>
        <taxon>Caulobacter</taxon>
    </lineage>
</organism>
<evidence type="ECO:0000313" key="2">
    <source>
        <dbReference type="EMBL" id="OYW99756.1"/>
    </source>
</evidence>
<dbReference type="Proteomes" id="UP000215616">
    <property type="component" value="Unassembled WGS sequence"/>
</dbReference>
<accession>A0A258CVW9</accession>
<feature type="region of interest" description="Disordered" evidence="1">
    <location>
        <begin position="1"/>
        <end position="22"/>
    </location>
</feature>
<proteinExistence type="predicted"/>
<reference evidence="2 3" key="1">
    <citation type="submission" date="2017-03" db="EMBL/GenBank/DDBJ databases">
        <title>Lifting the veil on microbial sulfur biogeochemistry in mining wastewaters.</title>
        <authorList>
            <person name="Kantor R.S."/>
            <person name="Colenbrander Nelson T."/>
            <person name="Marshall S."/>
            <person name="Bennett D."/>
            <person name="Apte S."/>
            <person name="Camacho D."/>
            <person name="Thomas B.C."/>
            <person name="Warren L.A."/>
            <person name="Banfield J.F."/>
        </authorList>
    </citation>
    <scope>NUCLEOTIDE SEQUENCE [LARGE SCALE GENOMIC DNA]</scope>
    <source>
        <strain evidence="2">32-67-7</strain>
    </source>
</reference>
<dbReference type="AlphaFoldDB" id="A0A258CVW9"/>
<sequence length="65" mass="7258">MRRRWTPIRAQSPGCRASRDLDPKIAPSVSLRIRSDPPPPQAGQEGCNILLTHKTGEVARRRQAT</sequence>
<gene>
    <name evidence="2" type="ORF">B7Z12_17515</name>
</gene>
<evidence type="ECO:0000313" key="3">
    <source>
        <dbReference type="Proteomes" id="UP000215616"/>
    </source>
</evidence>
<name>A0A258CVW9_CAUVI</name>